<accession>A0A5A7QMK7</accession>
<keyword evidence="1" id="KW-0812">Transmembrane</keyword>
<keyword evidence="2" id="KW-0418">Kinase</keyword>
<dbReference type="InterPro" id="IPR032675">
    <property type="entry name" value="LRR_dom_sf"/>
</dbReference>
<dbReference type="OrthoDB" id="1732626at2759"/>
<keyword evidence="2" id="KW-0675">Receptor</keyword>
<keyword evidence="1" id="KW-1133">Transmembrane helix</keyword>
<gene>
    <name evidence="2" type="ORF">STAS_23621</name>
</gene>
<dbReference type="SUPFAM" id="SSF52058">
    <property type="entry name" value="L domain-like"/>
    <property type="match status" value="1"/>
</dbReference>
<evidence type="ECO:0000256" key="1">
    <source>
        <dbReference type="SAM" id="Phobius"/>
    </source>
</evidence>
<name>A0A5A7QMK7_STRAF</name>
<feature type="transmembrane region" description="Helical" evidence="1">
    <location>
        <begin position="60"/>
        <end position="78"/>
    </location>
</feature>
<reference evidence="3" key="1">
    <citation type="journal article" date="2019" name="Curr. Biol.">
        <title>Genome Sequence of Striga asiatica Provides Insight into the Evolution of Plant Parasitism.</title>
        <authorList>
            <person name="Yoshida S."/>
            <person name="Kim S."/>
            <person name="Wafula E.K."/>
            <person name="Tanskanen J."/>
            <person name="Kim Y.M."/>
            <person name="Honaas L."/>
            <person name="Yang Z."/>
            <person name="Spallek T."/>
            <person name="Conn C.E."/>
            <person name="Ichihashi Y."/>
            <person name="Cheong K."/>
            <person name="Cui S."/>
            <person name="Der J.P."/>
            <person name="Gundlach H."/>
            <person name="Jiao Y."/>
            <person name="Hori C."/>
            <person name="Ishida J.K."/>
            <person name="Kasahara H."/>
            <person name="Kiba T."/>
            <person name="Kim M.S."/>
            <person name="Koo N."/>
            <person name="Laohavisit A."/>
            <person name="Lee Y.H."/>
            <person name="Lumba S."/>
            <person name="McCourt P."/>
            <person name="Mortimer J.C."/>
            <person name="Mutuku J.M."/>
            <person name="Nomura T."/>
            <person name="Sasaki-Sekimoto Y."/>
            <person name="Seto Y."/>
            <person name="Wang Y."/>
            <person name="Wakatake T."/>
            <person name="Sakakibara H."/>
            <person name="Demura T."/>
            <person name="Yamaguchi S."/>
            <person name="Yoneyama K."/>
            <person name="Manabe R.I."/>
            <person name="Nelson D.C."/>
            <person name="Schulman A.H."/>
            <person name="Timko M.P."/>
            <person name="dePamphilis C.W."/>
            <person name="Choi D."/>
            <person name="Shirasu K."/>
        </authorList>
    </citation>
    <scope>NUCLEOTIDE SEQUENCE [LARGE SCALE GENOMIC DNA]</scope>
    <source>
        <strain evidence="3">cv. UVA1</strain>
    </source>
</reference>
<dbReference type="Proteomes" id="UP000325081">
    <property type="component" value="Unassembled WGS sequence"/>
</dbReference>
<proteinExistence type="predicted"/>
<dbReference type="AlphaFoldDB" id="A0A5A7QMK7"/>
<keyword evidence="1" id="KW-0472">Membrane</keyword>
<organism evidence="2 3">
    <name type="scientific">Striga asiatica</name>
    <name type="common">Asiatic witchweed</name>
    <name type="synonym">Buchnera asiatica</name>
    <dbReference type="NCBI Taxonomy" id="4170"/>
    <lineage>
        <taxon>Eukaryota</taxon>
        <taxon>Viridiplantae</taxon>
        <taxon>Streptophyta</taxon>
        <taxon>Embryophyta</taxon>
        <taxon>Tracheophyta</taxon>
        <taxon>Spermatophyta</taxon>
        <taxon>Magnoliopsida</taxon>
        <taxon>eudicotyledons</taxon>
        <taxon>Gunneridae</taxon>
        <taxon>Pentapetalae</taxon>
        <taxon>asterids</taxon>
        <taxon>lamiids</taxon>
        <taxon>Lamiales</taxon>
        <taxon>Orobanchaceae</taxon>
        <taxon>Buchnereae</taxon>
        <taxon>Striga</taxon>
    </lineage>
</organism>
<comment type="caution">
    <text evidence="2">The sequence shown here is derived from an EMBL/GenBank/DDBJ whole genome shotgun (WGS) entry which is preliminary data.</text>
</comment>
<evidence type="ECO:0000313" key="3">
    <source>
        <dbReference type="Proteomes" id="UP000325081"/>
    </source>
</evidence>
<evidence type="ECO:0000313" key="2">
    <source>
        <dbReference type="EMBL" id="GER46565.1"/>
    </source>
</evidence>
<dbReference type="GO" id="GO:0016301">
    <property type="term" value="F:kinase activity"/>
    <property type="evidence" value="ECO:0007669"/>
    <property type="project" value="UniProtKB-KW"/>
</dbReference>
<keyword evidence="3" id="KW-1185">Reference proteome</keyword>
<dbReference type="EMBL" id="BKCP01007626">
    <property type="protein sequence ID" value="GER46565.1"/>
    <property type="molecule type" value="Genomic_DNA"/>
</dbReference>
<sequence>MSWLKYLNLGDFNSIVPHWIGSLETSVHLDLSDCRLYNQLPLDWQIVTGLKFLNLLSNNLNFNFFLTGLVALVIFGYIQGEVYYNRQFNVFGPIFQKEVDPLQKEAYAACSVESIRIDSPSPWCGGRNAVRFRIPNVLPSYLRSKVITYALSCQVQTKRSEVKKKLIKRRLQATDILMKEFIKYRVMNTDILMHQRAGNWAGAARTQAPTTTNYDVGSTTWADLRRAPLPSAMEVANLGHGPS</sequence>
<protein>
    <submittedName>
        <fullName evidence="2">Leucine-rich receptor-like protein kinase family protein</fullName>
    </submittedName>
</protein>
<keyword evidence="2" id="KW-0808">Transferase</keyword>
<dbReference type="Gene3D" id="3.80.10.10">
    <property type="entry name" value="Ribonuclease Inhibitor"/>
    <property type="match status" value="1"/>
</dbReference>